<proteinExistence type="inferred from homology"/>
<dbReference type="PANTHER" id="PTHR30625:SF11">
    <property type="entry name" value="MOTA_TOLQ_EXBB PROTON CHANNEL DOMAIN-CONTAINING PROTEIN"/>
    <property type="match status" value="1"/>
</dbReference>
<dbReference type="Pfam" id="PF01618">
    <property type="entry name" value="MotA_ExbB"/>
    <property type="match status" value="1"/>
</dbReference>
<dbReference type="GO" id="GO:0017038">
    <property type="term" value="P:protein import"/>
    <property type="evidence" value="ECO:0007669"/>
    <property type="project" value="TreeGrafter"/>
</dbReference>
<keyword evidence="5 7" id="KW-0472">Membrane</keyword>
<protein>
    <submittedName>
        <fullName evidence="9">Transporter, MotA/TolQ/ExbB proton channel family protein</fullName>
    </submittedName>
</protein>
<dbReference type="GO" id="GO:0005886">
    <property type="term" value="C:plasma membrane"/>
    <property type="evidence" value="ECO:0007669"/>
    <property type="project" value="UniProtKB-SubCell"/>
</dbReference>
<keyword evidence="4 7" id="KW-1133">Transmembrane helix</keyword>
<feature type="transmembrane region" description="Helical" evidence="7">
    <location>
        <begin position="16"/>
        <end position="37"/>
    </location>
</feature>
<evidence type="ECO:0000256" key="3">
    <source>
        <dbReference type="ARBA" id="ARBA00022692"/>
    </source>
</evidence>
<evidence type="ECO:0000313" key="10">
    <source>
        <dbReference type="Proteomes" id="UP000004633"/>
    </source>
</evidence>
<name>E7N2U1_9FIRM</name>
<keyword evidence="10" id="KW-1185">Reference proteome</keyword>
<feature type="transmembrane region" description="Helical" evidence="7">
    <location>
        <begin position="154"/>
        <end position="178"/>
    </location>
</feature>
<evidence type="ECO:0000256" key="1">
    <source>
        <dbReference type="ARBA" id="ARBA00004651"/>
    </source>
</evidence>
<comment type="subcellular location">
    <subcellularLocation>
        <location evidence="1">Cell membrane</location>
        <topology evidence="1">Multi-pass membrane protein</topology>
    </subcellularLocation>
    <subcellularLocation>
        <location evidence="6">Membrane</location>
        <topology evidence="6">Multi-pass membrane protein</topology>
    </subcellularLocation>
</comment>
<organism evidence="9 10">
    <name type="scientific">Selenomonas artemidis F0399</name>
    <dbReference type="NCBI Taxonomy" id="749551"/>
    <lineage>
        <taxon>Bacteria</taxon>
        <taxon>Bacillati</taxon>
        <taxon>Bacillota</taxon>
        <taxon>Negativicutes</taxon>
        <taxon>Selenomonadales</taxon>
        <taxon>Selenomonadaceae</taxon>
        <taxon>Selenomonas</taxon>
    </lineage>
</organism>
<keyword evidence="3 7" id="KW-0812">Transmembrane</keyword>
<evidence type="ECO:0000259" key="8">
    <source>
        <dbReference type="Pfam" id="PF01618"/>
    </source>
</evidence>
<evidence type="ECO:0000256" key="6">
    <source>
        <dbReference type="RuleBase" id="RU004057"/>
    </source>
</evidence>
<dbReference type="InterPro" id="IPR002898">
    <property type="entry name" value="MotA_ExbB_proton_chnl"/>
</dbReference>
<keyword evidence="6" id="KW-0653">Protein transport</keyword>
<keyword evidence="6" id="KW-0813">Transport</keyword>
<dbReference type="STRING" id="749551.HMPREF9555_01312"/>
<reference evidence="9 10" key="1">
    <citation type="submission" date="2010-08" db="EMBL/GenBank/DDBJ databases">
        <authorList>
            <person name="Weinstock G."/>
            <person name="Sodergren E."/>
            <person name="Clifton S."/>
            <person name="Fulton L."/>
            <person name="Fulton B."/>
            <person name="Courtney L."/>
            <person name="Fronick C."/>
            <person name="Harrison M."/>
            <person name="Strong C."/>
            <person name="Farmer C."/>
            <person name="Delahaunty K."/>
            <person name="Markovic C."/>
            <person name="Hall O."/>
            <person name="Minx P."/>
            <person name="Tomlinson C."/>
            <person name="Mitreva M."/>
            <person name="Hou S."/>
            <person name="Chen J."/>
            <person name="Wollam A."/>
            <person name="Pepin K.H."/>
            <person name="Johnson M."/>
            <person name="Bhonagiri V."/>
            <person name="Zhang X."/>
            <person name="Suruliraj S."/>
            <person name="Warren W."/>
            <person name="Chinwalla A."/>
            <person name="Mardis E.R."/>
            <person name="Wilson R.K."/>
        </authorList>
    </citation>
    <scope>NUCLEOTIDE SEQUENCE [LARGE SCALE GENOMIC DNA]</scope>
    <source>
        <strain evidence="9 10">F0399</strain>
    </source>
</reference>
<comment type="caution">
    <text evidence="9">The sequence shown here is derived from an EMBL/GenBank/DDBJ whole genome shotgun (WGS) entry which is preliminary data.</text>
</comment>
<evidence type="ECO:0000256" key="4">
    <source>
        <dbReference type="ARBA" id="ARBA00022989"/>
    </source>
</evidence>
<keyword evidence="2" id="KW-1003">Cell membrane</keyword>
<sequence length="211" mass="22578">MFFLTSAELFEKGGPMMYLLLLCSLTVAAIAIDRFMLYRRASQGARALEAEVSKSLRGRKVNELAPAAEGQDNMVAYLVRTALDARAAGEDVPMALDAAYGEAAMLLRARLNYLSMIVTMAPLMGLLGTISGMIESFSIFNLQAGQPMAITGGIGEALIATATGLLVAIFSLVVHTYFAQRMDVMLTLLEKTMNTLQAGFAVVDGGNRHAS</sequence>
<dbReference type="HOGENOM" id="CLU_053325_4_5_9"/>
<evidence type="ECO:0000256" key="2">
    <source>
        <dbReference type="ARBA" id="ARBA00022475"/>
    </source>
</evidence>
<gene>
    <name evidence="9" type="ORF">HMPREF9555_01312</name>
</gene>
<accession>E7N2U1</accession>
<dbReference type="AlphaFoldDB" id="E7N2U1"/>
<feature type="domain" description="MotA/TolQ/ExbB proton channel" evidence="8">
    <location>
        <begin position="75"/>
        <end position="190"/>
    </location>
</feature>
<evidence type="ECO:0000313" key="9">
    <source>
        <dbReference type="EMBL" id="EFW29502.1"/>
    </source>
</evidence>
<dbReference type="Proteomes" id="UP000004633">
    <property type="component" value="Unassembled WGS sequence"/>
</dbReference>
<dbReference type="EMBL" id="AECV01000023">
    <property type="protein sequence ID" value="EFW29502.1"/>
    <property type="molecule type" value="Genomic_DNA"/>
</dbReference>
<comment type="similarity">
    <text evidence="6">Belongs to the exbB/tolQ family.</text>
</comment>
<dbReference type="PANTHER" id="PTHR30625">
    <property type="entry name" value="PROTEIN TOLQ"/>
    <property type="match status" value="1"/>
</dbReference>
<feature type="transmembrane region" description="Helical" evidence="7">
    <location>
        <begin position="113"/>
        <end position="134"/>
    </location>
</feature>
<evidence type="ECO:0000256" key="5">
    <source>
        <dbReference type="ARBA" id="ARBA00023136"/>
    </source>
</evidence>
<evidence type="ECO:0000256" key="7">
    <source>
        <dbReference type="SAM" id="Phobius"/>
    </source>
</evidence>
<dbReference type="InterPro" id="IPR050790">
    <property type="entry name" value="ExbB/TolQ_transport"/>
</dbReference>